<dbReference type="EMBL" id="CABFNO020001231">
    <property type="protein sequence ID" value="CAG9970420.1"/>
    <property type="molecule type" value="Genomic_DNA"/>
</dbReference>
<proteinExistence type="predicted"/>
<dbReference type="OrthoDB" id="10349302at2759"/>
<evidence type="ECO:0000256" key="2">
    <source>
        <dbReference type="SAM" id="Phobius"/>
    </source>
</evidence>
<keyword evidence="5" id="KW-1185">Reference proteome</keyword>
<accession>A0A9N9TY49</accession>
<evidence type="ECO:0000256" key="1">
    <source>
        <dbReference type="SAM" id="MobiDB-lite"/>
    </source>
</evidence>
<dbReference type="AlphaFoldDB" id="A0A9N9TY49"/>
<feature type="compositionally biased region" description="Polar residues" evidence="1">
    <location>
        <begin position="293"/>
        <end position="304"/>
    </location>
</feature>
<sequence length="304" mass="32583">MPGYKLILKGLVALCFLLEASANNSDLDDPRFIGYFFDAGKTTIERMSAPSSLYTKFTTSGKFAGPCPNYGSKCEVNTMCEDNTLSGPDITNVPCTSLSSCQTMTILQTSPAGGPMAKYIFCGLVWSAHTVYREPITSSTTSTSSLKDSTVTSTEMLSATASAVLMTSTSDLPPKGTSEAGSSSSSAVSSQAWIAGPVLGGVIVLGLLVAGGFWWGNRYRRHEEPMNLQSSSDNTPLNKPIFPTGSAYFPGRIPMNHQNNYRETSMPSSTLMELGSDAETYQHSRSYPELPASPQQIHSVENRA</sequence>
<keyword evidence="2" id="KW-1133">Transmembrane helix</keyword>
<keyword evidence="3" id="KW-0732">Signal</keyword>
<feature type="signal peptide" evidence="3">
    <location>
        <begin position="1"/>
        <end position="22"/>
    </location>
</feature>
<reference evidence="4" key="1">
    <citation type="submission" date="2021-10" db="EMBL/GenBank/DDBJ databases">
        <authorList>
            <person name="Piombo E."/>
        </authorList>
    </citation>
    <scope>NUCLEOTIDE SEQUENCE</scope>
</reference>
<name>A0A9N9TY49_9HYPO</name>
<evidence type="ECO:0000313" key="5">
    <source>
        <dbReference type="Proteomes" id="UP000754883"/>
    </source>
</evidence>
<feature type="chain" id="PRO_5040503336" evidence="3">
    <location>
        <begin position="23"/>
        <end position="304"/>
    </location>
</feature>
<feature type="transmembrane region" description="Helical" evidence="2">
    <location>
        <begin position="192"/>
        <end position="216"/>
    </location>
</feature>
<evidence type="ECO:0000313" key="4">
    <source>
        <dbReference type="EMBL" id="CAG9970420.1"/>
    </source>
</evidence>
<gene>
    <name evidence="4" type="ORF">CBYS24578_00018130</name>
</gene>
<feature type="region of interest" description="Disordered" evidence="1">
    <location>
        <begin position="279"/>
        <end position="304"/>
    </location>
</feature>
<organism evidence="4 5">
    <name type="scientific">Clonostachys byssicola</name>
    <dbReference type="NCBI Taxonomy" id="160290"/>
    <lineage>
        <taxon>Eukaryota</taxon>
        <taxon>Fungi</taxon>
        <taxon>Dikarya</taxon>
        <taxon>Ascomycota</taxon>
        <taxon>Pezizomycotina</taxon>
        <taxon>Sordariomycetes</taxon>
        <taxon>Hypocreomycetidae</taxon>
        <taxon>Hypocreales</taxon>
        <taxon>Bionectriaceae</taxon>
        <taxon>Clonostachys</taxon>
    </lineage>
</organism>
<dbReference type="Proteomes" id="UP000754883">
    <property type="component" value="Unassembled WGS sequence"/>
</dbReference>
<comment type="caution">
    <text evidence="4">The sequence shown here is derived from an EMBL/GenBank/DDBJ whole genome shotgun (WGS) entry which is preliminary data.</text>
</comment>
<protein>
    <submittedName>
        <fullName evidence="4">Uncharacterized protein</fullName>
    </submittedName>
</protein>
<evidence type="ECO:0000256" key="3">
    <source>
        <dbReference type="SAM" id="SignalP"/>
    </source>
</evidence>
<keyword evidence="2" id="KW-0472">Membrane</keyword>
<keyword evidence="2" id="KW-0812">Transmembrane</keyword>